<name>A0A7X0IIF3_9ACTN</name>
<sequence length="95" mass="10603">MSRTGGRHAEGAPVTEVRSVHWDTAKRAAAEELDRLEPGWLVLYGTWSRRFYAIALWEAPCPVLLDARTAEELRGLMRQAELAGMVPALRWTGVA</sequence>
<reference evidence="1 2" key="1">
    <citation type="submission" date="2020-08" db="EMBL/GenBank/DDBJ databases">
        <title>Sequencing the genomes of 1000 actinobacteria strains.</title>
        <authorList>
            <person name="Klenk H.-P."/>
        </authorList>
    </citation>
    <scope>NUCLEOTIDE SEQUENCE [LARGE SCALE GENOMIC DNA]</scope>
    <source>
        <strain evidence="1 2">DSM 44936</strain>
    </source>
</reference>
<dbReference type="RefSeq" id="WP_184985419.1">
    <property type="nucleotide sequence ID" value="NZ_BAAALO010000019.1"/>
</dbReference>
<gene>
    <name evidence="1" type="ORF">BJ992_005245</name>
</gene>
<evidence type="ECO:0000313" key="1">
    <source>
        <dbReference type="EMBL" id="MBB6475814.1"/>
    </source>
</evidence>
<comment type="caution">
    <text evidence="1">The sequence shown here is derived from an EMBL/GenBank/DDBJ whole genome shotgun (WGS) entry which is preliminary data.</text>
</comment>
<dbReference type="AlphaFoldDB" id="A0A7X0IIF3"/>
<proteinExistence type="predicted"/>
<evidence type="ECO:0000313" key="2">
    <source>
        <dbReference type="Proteomes" id="UP000555564"/>
    </source>
</evidence>
<keyword evidence="2" id="KW-1185">Reference proteome</keyword>
<dbReference type="Proteomes" id="UP000555564">
    <property type="component" value="Unassembled WGS sequence"/>
</dbReference>
<dbReference type="EMBL" id="JACHIU010000001">
    <property type="protein sequence ID" value="MBB6475814.1"/>
    <property type="molecule type" value="Genomic_DNA"/>
</dbReference>
<organism evidence="1 2">
    <name type="scientific">Sphaerisporangium rubeum</name>
    <dbReference type="NCBI Taxonomy" id="321317"/>
    <lineage>
        <taxon>Bacteria</taxon>
        <taxon>Bacillati</taxon>
        <taxon>Actinomycetota</taxon>
        <taxon>Actinomycetes</taxon>
        <taxon>Streptosporangiales</taxon>
        <taxon>Streptosporangiaceae</taxon>
        <taxon>Sphaerisporangium</taxon>
    </lineage>
</organism>
<accession>A0A7X0IIF3</accession>
<protein>
    <submittedName>
        <fullName evidence="1">Uncharacterized protein</fullName>
    </submittedName>
</protein>